<dbReference type="Proteomes" id="UP000245909">
    <property type="component" value="Unassembled WGS sequence"/>
</dbReference>
<dbReference type="PANTHER" id="PTHR21089:SF9">
    <property type="entry name" value="SHIKIMATE DEHYDROGENASE-LIKE PROTEIN HI_0607"/>
    <property type="match status" value="1"/>
</dbReference>
<dbReference type="GO" id="GO:0005829">
    <property type="term" value="C:cytosol"/>
    <property type="evidence" value="ECO:0007669"/>
    <property type="project" value="TreeGrafter"/>
</dbReference>
<gene>
    <name evidence="4" type="ORF">C8D76_1056</name>
</gene>
<dbReference type="EMBL" id="QENU01000005">
    <property type="protein sequence ID" value="PVX39672.1"/>
    <property type="molecule type" value="Genomic_DNA"/>
</dbReference>
<dbReference type="InterPro" id="IPR013708">
    <property type="entry name" value="Shikimate_DH-bd_N"/>
</dbReference>
<reference evidence="4 5" key="1">
    <citation type="submission" date="2018-05" db="EMBL/GenBank/DDBJ databases">
        <title>Genomic Encyclopedia of Type Strains, Phase IV (KMG-IV): sequencing the most valuable type-strain genomes for metagenomic binning, comparative biology and taxonomic classification.</title>
        <authorList>
            <person name="Goeker M."/>
        </authorList>
    </citation>
    <scope>NUCLEOTIDE SEQUENCE [LARGE SCALE GENOMIC DNA]</scope>
    <source>
        <strain evidence="4 5">DSM 22999</strain>
    </source>
</reference>
<keyword evidence="1" id="KW-0521">NADP</keyword>
<dbReference type="NCBIfam" id="NF009202">
    <property type="entry name" value="PRK12550.1"/>
    <property type="match status" value="1"/>
</dbReference>
<dbReference type="SUPFAM" id="SSF53223">
    <property type="entry name" value="Aminoacid dehydrogenase-like, N-terminal domain"/>
    <property type="match status" value="1"/>
</dbReference>
<keyword evidence="5" id="KW-1185">Reference proteome</keyword>
<sequence>MIINKDTKLCISVSARPSNIGTTFHNYLYQKLGLDFVYKAFQVDDIEHVVKGVRALGIRGCSVSMPHKETCMAFIDELTESAAAIQSVNTIVNDNGYLKAYNTDYIAIYKLIEKYQLDKKQSVIVLGSGGMAKAVVAAFKNAGFSQLKVCARNAETGSNLAALYGFEYIPSLNGQTADIIVNVTPIGMQGGSEENMLSFPETMIQAAHTVFDVVAMPAETPLIKTAQKLGKQTISGAEVIVLQAVEQFALYTHQRPSDELVQEAGEYSRQMVLQLQQQK</sequence>
<dbReference type="GO" id="GO:0019632">
    <property type="term" value="P:shikimate metabolic process"/>
    <property type="evidence" value="ECO:0007669"/>
    <property type="project" value="TreeGrafter"/>
</dbReference>
<dbReference type="AlphaFoldDB" id="A0A2U0T7T8"/>
<dbReference type="Gene3D" id="3.40.50.10860">
    <property type="entry name" value="Leucine Dehydrogenase, chain A, domain 1"/>
    <property type="match status" value="1"/>
</dbReference>
<dbReference type="InterPro" id="IPR022893">
    <property type="entry name" value="Shikimate_DH_fam"/>
</dbReference>
<dbReference type="GO" id="GO:0009423">
    <property type="term" value="P:chorismate biosynthetic process"/>
    <property type="evidence" value="ECO:0007669"/>
    <property type="project" value="TreeGrafter"/>
</dbReference>
<dbReference type="Pfam" id="PF08501">
    <property type="entry name" value="Shikimate_dh_N"/>
    <property type="match status" value="1"/>
</dbReference>
<dbReference type="GO" id="GO:0050661">
    <property type="term" value="F:NADP binding"/>
    <property type="evidence" value="ECO:0007669"/>
    <property type="project" value="TreeGrafter"/>
</dbReference>
<dbReference type="InterPro" id="IPR046346">
    <property type="entry name" value="Aminoacid_DH-like_N_sf"/>
</dbReference>
<organism evidence="4 5">
    <name type="scientific">Alitibacter langaaensis DSM 22999</name>
    <dbReference type="NCBI Taxonomy" id="1122935"/>
    <lineage>
        <taxon>Bacteria</taxon>
        <taxon>Pseudomonadati</taxon>
        <taxon>Pseudomonadota</taxon>
        <taxon>Gammaproteobacteria</taxon>
        <taxon>Pasteurellales</taxon>
        <taxon>Pasteurellaceae</taxon>
        <taxon>Alitibacter</taxon>
    </lineage>
</organism>
<protein>
    <submittedName>
        <fullName evidence="4">Shikimate dehydrogenase</fullName>
    </submittedName>
</protein>
<dbReference type="InterPro" id="IPR036291">
    <property type="entry name" value="NAD(P)-bd_dom_sf"/>
</dbReference>
<accession>A0A2U0T7T8</accession>
<name>A0A2U0T7T8_9PAST</name>
<evidence type="ECO:0000256" key="2">
    <source>
        <dbReference type="ARBA" id="ARBA00023002"/>
    </source>
</evidence>
<evidence type="ECO:0000256" key="1">
    <source>
        <dbReference type="ARBA" id="ARBA00022857"/>
    </source>
</evidence>
<evidence type="ECO:0000259" key="3">
    <source>
        <dbReference type="Pfam" id="PF08501"/>
    </source>
</evidence>
<dbReference type="Gene3D" id="3.40.50.720">
    <property type="entry name" value="NAD(P)-binding Rossmann-like Domain"/>
    <property type="match status" value="1"/>
</dbReference>
<evidence type="ECO:0000313" key="4">
    <source>
        <dbReference type="EMBL" id="PVX39672.1"/>
    </source>
</evidence>
<feature type="domain" description="Shikimate dehydrogenase substrate binding N-terminal" evidence="3">
    <location>
        <begin position="24"/>
        <end position="91"/>
    </location>
</feature>
<evidence type="ECO:0000313" key="5">
    <source>
        <dbReference type="Proteomes" id="UP000245909"/>
    </source>
</evidence>
<proteinExistence type="predicted"/>
<keyword evidence="2" id="KW-0560">Oxidoreductase</keyword>
<comment type="caution">
    <text evidence="4">The sequence shown here is derived from an EMBL/GenBank/DDBJ whole genome shotgun (WGS) entry which is preliminary data.</text>
</comment>
<dbReference type="SUPFAM" id="SSF51735">
    <property type="entry name" value="NAD(P)-binding Rossmann-fold domains"/>
    <property type="match status" value="1"/>
</dbReference>
<dbReference type="CDD" id="cd01065">
    <property type="entry name" value="NAD_bind_Shikimate_DH"/>
    <property type="match status" value="1"/>
</dbReference>
<dbReference type="GO" id="GO:0004764">
    <property type="term" value="F:shikimate 3-dehydrogenase (NADP+) activity"/>
    <property type="evidence" value="ECO:0007669"/>
    <property type="project" value="InterPro"/>
</dbReference>
<dbReference type="PANTHER" id="PTHR21089">
    <property type="entry name" value="SHIKIMATE DEHYDROGENASE"/>
    <property type="match status" value="1"/>
</dbReference>